<keyword evidence="3" id="KW-1185">Reference proteome</keyword>
<evidence type="ECO:0000313" key="2">
    <source>
        <dbReference type="EMBL" id="MCM5680660.1"/>
    </source>
</evidence>
<feature type="compositionally biased region" description="Basic and acidic residues" evidence="1">
    <location>
        <begin position="154"/>
        <end position="166"/>
    </location>
</feature>
<protein>
    <submittedName>
        <fullName evidence="2">Uncharacterized protein</fullName>
    </submittedName>
</protein>
<accession>A0ABT0YPJ7</accession>
<feature type="compositionally biased region" description="Basic and acidic residues" evidence="1">
    <location>
        <begin position="222"/>
        <end position="250"/>
    </location>
</feature>
<dbReference type="RefSeq" id="WP_251779115.1">
    <property type="nucleotide sequence ID" value="NZ_JAMKFE010000008.1"/>
</dbReference>
<sequence length="446" mass="45994">MSIGIQAGQASPFSSAQMMGPCGMQPNQMSPQVQAALQTAMTAVMMAAASLVKMAHQQSMAALQGGASPFGGMPGLGGMAPFMPMGQPGLPMPGLNMNFQPQQPPLAPAHQLAPAQGPQSAGRVQNQAPQASNGAPKAGAPSGVPGDPGTVPQRNDKPTDPSKSVDDYLNANNGLLKNMGNQEGMKDKLKARYGDWDDPKRSEAERKQSAYNAARHVGTIKNMKDVEGGDRGDVVKNGKMEGCTKDGDIRSGTEMAVLKDSLKTDGKGQDHNTNNLLSKPNLPGTNNDRDAKYVRKNGTNRDTSEVIGREIGQFFLKGISTVFGGLASLVSNTLGRIPGIGKLLSAPAEALFGTISNYSKAGADIVGKDLQGKDKKEALDEAGRESAGGAAGAFVGIVDPTGALSGITDNAVQHAIDPSKVALDPGKAALEGMDPTGGLISGQVTK</sequence>
<organism evidence="2 3">
    <name type="scientific">Caldimonas mangrovi</name>
    <dbReference type="NCBI Taxonomy" id="2944811"/>
    <lineage>
        <taxon>Bacteria</taxon>
        <taxon>Pseudomonadati</taxon>
        <taxon>Pseudomonadota</taxon>
        <taxon>Betaproteobacteria</taxon>
        <taxon>Burkholderiales</taxon>
        <taxon>Sphaerotilaceae</taxon>
        <taxon>Caldimonas</taxon>
    </lineage>
</organism>
<gene>
    <name evidence="2" type="ORF">M8A51_14125</name>
</gene>
<name>A0ABT0YPJ7_9BURK</name>
<dbReference type="Proteomes" id="UP001165541">
    <property type="component" value="Unassembled WGS sequence"/>
</dbReference>
<feature type="compositionally biased region" description="Low complexity" evidence="1">
    <location>
        <begin position="108"/>
        <end position="119"/>
    </location>
</feature>
<feature type="region of interest" description="Disordered" evidence="1">
    <location>
        <begin position="263"/>
        <end position="294"/>
    </location>
</feature>
<feature type="region of interest" description="Disordered" evidence="1">
    <location>
        <begin position="97"/>
        <end position="250"/>
    </location>
</feature>
<proteinExistence type="predicted"/>
<evidence type="ECO:0000313" key="3">
    <source>
        <dbReference type="Proteomes" id="UP001165541"/>
    </source>
</evidence>
<dbReference type="Pfam" id="PF05819">
    <property type="entry name" value="NolX"/>
    <property type="match status" value="1"/>
</dbReference>
<feature type="compositionally biased region" description="Polar residues" evidence="1">
    <location>
        <begin position="170"/>
        <end position="181"/>
    </location>
</feature>
<feature type="compositionally biased region" description="Polar residues" evidence="1">
    <location>
        <begin position="122"/>
        <end position="133"/>
    </location>
</feature>
<dbReference type="EMBL" id="JAMKFE010000008">
    <property type="protein sequence ID" value="MCM5680660.1"/>
    <property type="molecule type" value="Genomic_DNA"/>
</dbReference>
<reference evidence="2" key="1">
    <citation type="submission" date="2022-05" db="EMBL/GenBank/DDBJ databases">
        <title>Schlegelella sp. nov., isolated from mangrove soil.</title>
        <authorList>
            <person name="Liu Y."/>
            <person name="Ge X."/>
            <person name="Liu W."/>
        </authorList>
    </citation>
    <scope>NUCLEOTIDE SEQUENCE</scope>
    <source>
        <strain evidence="2">S2-27</strain>
    </source>
</reference>
<dbReference type="InterPro" id="IPR008718">
    <property type="entry name" value="NolX"/>
</dbReference>
<feature type="compositionally biased region" description="Basic and acidic residues" evidence="1">
    <location>
        <begin position="184"/>
        <end position="208"/>
    </location>
</feature>
<evidence type="ECO:0000256" key="1">
    <source>
        <dbReference type="SAM" id="MobiDB-lite"/>
    </source>
</evidence>
<comment type="caution">
    <text evidence="2">The sequence shown here is derived from an EMBL/GenBank/DDBJ whole genome shotgun (WGS) entry which is preliminary data.</text>
</comment>
<feature type="compositionally biased region" description="Polar residues" evidence="1">
    <location>
        <begin position="271"/>
        <end position="286"/>
    </location>
</feature>